<proteinExistence type="predicted"/>
<feature type="compositionally biased region" description="Polar residues" evidence="1">
    <location>
        <begin position="77"/>
        <end position="87"/>
    </location>
</feature>
<evidence type="ECO:0000313" key="2">
    <source>
        <dbReference type="EMBL" id="EMY76956.1"/>
    </source>
</evidence>
<reference evidence="2" key="1">
    <citation type="submission" date="2013-03" db="EMBL/GenBank/DDBJ databases">
        <authorList>
            <person name="Harkins D.M."/>
            <person name="Durkin A.S."/>
            <person name="Brinkac L.M."/>
            <person name="Haft D.H."/>
            <person name="Selengut J.D."/>
            <person name="Sanka R."/>
            <person name="DePew J."/>
            <person name="Purushe J."/>
            <person name="Hartskeerl R.A."/>
            <person name="Ahmed A."/>
            <person name="van der Linden H."/>
            <person name="Goris M.G.A."/>
            <person name="Vinetz J.M."/>
            <person name="Sutton G.G."/>
            <person name="Nierman W.C."/>
            <person name="Fouts D.E."/>
        </authorList>
    </citation>
    <scope>NUCLEOTIDE SEQUENCE [LARGE SCALE GENOMIC DNA]</scope>
    <source>
        <strain evidence="2">ICFT</strain>
    </source>
</reference>
<dbReference type="STRING" id="1218598.LEP1GSC060_3344"/>
<sequence>MTPFFFLSKEESPADLEVFRPFDPGFTEEGASFFRVEVGVPTDLLETFEDLDVGVPTNFFFTAFFATRCHLQKLGKNSKTDNSTQLTRLHPSPQKKPILGRGFLLSDRVGVA</sequence>
<name>N1W9R7_9LEPT</name>
<keyword evidence="3" id="KW-1185">Reference proteome</keyword>
<protein>
    <submittedName>
        <fullName evidence="2">Uncharacterized protein</fullName>
    </submittedName>
</protein>
<evidence type="ECO:0000313" key="3">
    <source>
        <dbReference type="Proteomes" id="UP000012313"/>
    </source>
</evidence>
<dbReference type="EMBL" id="AOHC02000041">
    <property type="protein sequence ID" value="EMY76956.1"/>
    <property type="molecule type" value="Genomic_DNA"/>
</dbReference>
<organism evidence="2 3">
    <name type="scientific">Leptospira weilii serovar Ranarum str. ICFT</name>
    <dbReference type="NCBI Taxonomy" id="1218598"/>
    <lineage>
        <taxon>Bacteria</taxon>
        <taxon>Pseudomonadati</taxon>
        <taxon>Spirochaetota</taxon>
        <taxon>Spirochaetia</taxon>
        <taxon>Leptospirales</taxon>
        <taxon>Leptospiraceae</taxon>
        <taxon>Leptospira</taxon>
    </lineage>
</organism>
<dbReference type="AlphaFoldDB" id="N1W9R7"/>
<feature type="region of interest" description="Disordered" evidence="1">
    <location>
        <begin position="77"/>
        <end position="98"/>
    </location>
</feature>
<gene>
    <name evidence="2" type="ORF">LEP1GSC060_3344</name>
</gene>
<comment type="caution">
    <text evidence="2">The sequence shown here is derived from an EMBL/GenBank/DDBJ whole genome shotgun (WGS) entry which is preliminary data.</text>
</comment>
<evidence type="ECO:0000256" key="1">
    <source>
        <dbReference type="SAM" id="MobiDB-lite"/>
    </source>
</evidence>
<dbReference type="Proteomes" id="UP000012313">
    <property type="component" value="Unassembled WGS sequence"/>
</dbReference>
<accession>N1W9R7</accession>